<name>A0A3G7UC68_9PSED</name>
<protein>
    <submittedName>
        <fullName evidence="1">Outer membrane autotransporter barrel domain protein</fullName>
    </submittedName>
</protein>
<proteinExistence type="predicted"/>
<reference evidence="1 2" key="1">
    <citation type="submission" date="2018-03" db="EMBL/GenBank/DDBJ databases">
        <title>Diversity of phytobeneficial traits revealed by whole-genome analysis of worldwide-isolated phenazine-producing Pseudomonas spp.</title>
        <authorList>
            <person name="Biessy A."/>
            <person name="Novinscak A."/>
            <person name="Blom J."/>
            <person name="Leger G."/>
            <person name="Thomashow L.S."/>
            <person name="Cazorla F.M."/>
            <person name="Josic D."/>
            <person name="Filion M."/>
        </authorList>
    </citation>
    <scope>NUCLEOTIDE SEQUENCE [LARGE SCALE GENOMIC DNA]</scope>
    <source>
        <strain evidence="1 2">30B</strain>
    </source>
</reference>
<gene>
    <name evidence="1" type="ORF">C4K03_4802</name>
</gene>
<sequence length="253" mass="25197">MPLLGLALQQAQAACSLTPGPGVDSYVCFNGSSATGLTGLVGDNTLALPAGGAGTINGNIVSDQALTILTWTPAALSAASPRAIVSIAFASVLARSRALSQGNGIDDFVMSGGQIQSLAQGDGRDTFLITGGTIIGAFEDGDVARQAAGTIGRVDMKLDDNIYDMSGGSILGNLLAGFGTDRIIVSGGSIGGNISVSGGDDSNTVSGSVINGEIRASVGNDTFNWLGGGEIKSQVLMGDGNDIARLSGLTESL</sequence>
<organism evidence="1 2">
    <name type="scientific">Pseudomonas synxantha</name>
    <dbReference type="NCBI Taxonomy" id="47883"/>
    <lineage>
        <taxon>Bacteria</taxon>
        <taxon>Pseudomonadati</taxon>
        <taxon>Pseudomonadota</taxon>
        <taxon>Gammaproteobacteria</taxon>
        <taxon>Pseudomonadales</taxon>
        <taxon>Pseudomonadaceae</taxon>
        <taxon>Pseudomonas</taxon>
    </lineage>
</organism>
<dbReference type="Gene3D" id="2.160.20.160">
    <property type="match status" value="1"/>
</dbReference>
<dbReference type="AlphaFoldDB" id="A0A3G7UC68"/>
<evidence type="ECO:0000313" key="2">
    <source>
        <dbReference type="Proteomes" id="UP000268696"/>
    </source>
</evidence>
<dbReference type="Proteomes" id="UP000268696">
    <property type="component" value="Chromosome"/>
</dbReference>
<dbReference type="EMBL" id="CP027754">
    <property type="protein sequence ID" value="AZE56940.1"/>
    <property type="molecule type" value="Genomic_DNA"/>
</dbReference>
<evidence type="ECO:0000313" key="1">
    <source>
        <dbReference type="EMBL" id="AZE56940.1"/>
    </source>
</evidence>
<accession>A0A3G7UC68</accession>